<dbReference type="InterPro" id="IPR023614">
    <property type="entry name" value="Porin_dom_sf"/>
</dbReference>
<reference evidence="4" key="1">
    <citation type="submission" date="2015-12" db="EMBL/GenBank/DDBJ databases">
        <authorList>
            <person name="Zhang G."/>
            <person name="Stingl U."/>
        </authorList>
    </citation>
    <scope>NUCLEOTIDE SEQUENCE [LARGE SCALE GENOMIC DNA]</scope>
    <source>
        <strain evidence="4">ZGT108</strain>
    </source>
</reference>
<sequence>MKKILIASAALMATASVAAAESGVKFGGYARFGLGYVEDRTGTVENFNTVGGVITSTDTATVDTDNTALISRFRLSIDGFTETDSGVRFEARVRLQADDTPSTGEQQKAGLNGARFSVIYGGLRVDAGNVAGSFDNLDDYFGTEIGLEDFLGQYSGVNYSFLEYTSTGSGANAVFVKYSVGDLSVYGSYDQNTIAVNGGKDSADRWDVGASYTFNDIITASLLYGETDLATGGDESLALFTLGVDMGDFYGTLFLADDDVENDDEDGTAYGFSVAYNVGAATTLELAYGDGSADDDQRFIGVGAIYDLGGGASLRGGVGEIKDGDEDGIIRADLGVRFNF</sequence>
<dbReference type="Pfam" id="PF13609">
    <property type="entry name" value="Porin_4"/>
    <property type="match status" value="1"/>
</dbReference>
<dbReference type="Gene3D" id="2.40.160.10">
    <property type="entry name" value="Porin"/>
    <property type="match status" value="1"/>
</dbReference>
<proteinExistence type="predicted"/>
<feature type="chain" id="PRO_5007054422" evidence="1">
    <location>
        <begin position="21"/>
        <end position="340"/>
    </location>
</feature>
<evidence type="ECO:0000313" key="3">
    <source>
        <dbReference type="EMBL" id="KUJ78812.1"/>
    </source>
</evidence>
<dbReference type="Proteomes" id="UP000053690">
    <property type="component" value="Unassembled WGS sequence"/>
</dbReference>
<name>A0A0X3TSW4_9RHOB</name>
<dbReference type="EMBL" id="LQBP01000005">
    <property type="protein sequence ID" value="KUJ78812.1"/>
    <property type="molecule type" value="Genomic_DNA"/>
</dbReference>
<accession>A0A0X3TSW4</accession>
<dbReference type="GO" id="GO:0016020">
    <property type="term" value="C:membrane"/>
    <property type="evidence" value="ECO:0007669"/>
    <property type="project" value="InterPro"/>
</dbReference>
<dbReference type="RefSeq" id="WP_068336502.1">
    <property type="nucleotide sequence ID" value="NZ_LQBP01000005.1"/>
</dbReference>
<keyword evidence="4" id="KW-1185">Reference proteome</keyword>
<evidence type="ECO:0000259" key="2">
    <source>
        <dbReference type="Pfam" id="PF13609"/>
    </source>
</evidence>
<keyword evidence="1" id="KW-0732">Signal</keyword>
<dbReference type="InterPro" id="IPR033900">
    <property type="entry name" value="Gram_neg_porin_domain"/>
</dbReference>
<evidence type="ECO:0000256" key="1">
    <source>
        <dbReference type="SAM" id="SignalP"/>
    </source>
</evidence>
<comment type="caution">
    <text evidence="3">The sequence shown here is derived from an EMBL/GenBank/DDBJ whole genome shotgun (WGS) entry which is preliminary data.</text>
</comment>
<dbReference type="OrthoDB" id="7326315at2"/>
<dbReference type="GO" id="GO:0015288">
    <property type="term" value="F:porin activity"/>
    <property type="evidence" value="ECO:0007669"/>
    <property type="project" value="InterPro"/>
</dbReference>
<dbReference type="AlphaFoldDB" id="A0A0X3TSW4"/>
<dbReference type="STRING" id="1685378.AVO44_10480"/>
<protein>
    <submittedName>
        <fullName evidence="3">Porin</fullName>
    </submittedName>
</protein>
<feature type="signal peptide" evidence="1">
    <location>
        <begin position="1"/>
        <end position="20"/>
    </location>
</feature>
<evidence type="ECO:0000313" key="4">
    <source>
        <dbReference type="Proteomes" id="UP000053690"/>
    </source>
</evidence>
<feature type="domain" description="Porin" evidence="2">
    <location>
        <begin position="7"/>
        <end position="324"/>
    </location>
</feature>
<dbReference type="SUPFAM" id="SSF56935">
    <property type="entry name" value="Porins"/>
    <property type="match status" value="1"/>
</dbReference>
<organism evidence="3 4">
    <name type="scientific">Ruegeria profundi</name>
    <dbReference type="NCBI Taxonomy" id="1685378"/>
    <lineage>
        <taxon>Bacteria</taxon>
        <taxon>Pseudomonadati</taxon>
        <taxon>Pseudomonadota</taxon>
        <taxon>Alphaproteobacteria</taxon>
        <taxon>Rhodobacterales</taxon>
        <taxon>Roseobacteraceae</taxon>
        <taxon>Ruegeria</taxon>
    </lineage>
</organism>
<gene>
    <name evidence="3" type="ORF">AVO44_10480</name>
</gene>